<dbReference type="Proteomes" id="UP001303889">
    <property type="component" value="Unassembled WGS sequence"/>
</dbReference>
<evidence type="ECO:0000313" key="2">
    <source>
        <dbReference type="EMBL" id="KAK3905348.1"/>
    </source>
</evidence>
<dbReference type="AlphaFoldDB" id="A0AAN6MSU8"/>
<keyword evidence="1" id="KW-0472">Membrane</keyword>
<keyword evidence="1" id="KW-1133">Transmembrane helix</keyword>
<gene>
    <name evidence="2" type="ORF">C8A05DRAFT_41679</name>
</gene>
<keyword evidence="1" id="KW-0812">Transmembrane</keyword>
<organism evidence="2 3">
    <name type="scientific">Staphylotrichum tortipilum</name>
    <dbReference type="NCBI Taxonomy" id="2831512"/>
    <lineage>
        <taxon>Eukaryota</taxon>
        <taxon>Fungi</taxon>
        <taxon>Dikarya</taxon>
        <taxon>Ascomycota</taxon>
        <taxon>Pezizomycotina</taxon>
        <taxon>Sordariomycetes</taxon>
        <taxon>Sordariomycetidae</taxon>
        <taxon>Sordariales</taxon>
        <taxon>Chaetomiaceae</taxon>
        <taxon>Staphylotrichum</taxon>
    </lineage>
</organism>
<evidence type="ECO:0008006" key="4">
    <source>
        <dbReference type="Google" id="ProtNLM"/>
    </source>
</evidence>
<feature type="transmembrane region" description="Helical" evidence="1">
    <location>
        <begin position="105"/>
        <end position="131"/>
    </location>
</feature>
<comment type="caution">
    <text evidence="2">The sequence shown here is derived from an EMBL/GenBank/DDBJ whole genome shotgun (WGS) entry which is preliminary data.</text>
</comment>
<reference evidence="2" key="1">
    <citation type="journal article" date="2023" name="Mol. Phylogenet. Evol.">
        <title>Genome-scale phylogeny and comparative genomics of the fungal order Sordariales.</title>
        <authorList>
            <person name="Hensen N."/>
            <person name="Bonometti L."/>
            <person name="Westerberg I."/>
            <person name="Brannstrom I.O."/>
            <person name="Guillou S."/>
            <person name="Cros-Aarteil S."/>
            <person name="Calhoun S."/>
            <person name="Haridas S."/>
            <person name="Kuo A."/>
            <person name="Mondo S."/>
            <person name="Pangilinan J."/>
            <person name="Riley R."/>
            <person name="LaButti K."/>
            <person name="Andreopoulos B."/>
            <person name="Lipzen A."/>
            <person name="Chen C."/>
            <person name="Yan M."/>
            <person name="Daum C."/>
            <person name="Ng V."/>
            <person name="Clum A."/>
            <person name="Steindorff A."/>
            <person name="Ohm R.A."/>
            <person name="Martin F."/>
            <person name="Silar P."/>
            <person name="Natvig D.O."/>
            <person name="Lalanne C."/>
            <person name="Gautier V."/>
            <person name="Ament-Velasquez S.L."/>
            <person name="Kruys A."/>
            <person name="Hutchinson M.I."/>
            <person name="Powell A.J."/>
            <person name="Barry K."/>
            <person name="Miller A.N."/>
            <person name="Grigoriev I.V."/>
            <person name="Debuchy R."/>
            <person name="Gladieux P."/>
            <person name="Hiltunen Thoren M."/>
            <person name="Johannesson H."/>
        </authorList>
    </citation>
    <scope>NUCLEOTIDE SEQUENCE</scope>
    <source>
        <strain evidence="2">CBS 103.79</strain>
    </source>
</reference>
<sequence>MAASARSLLLPIGLVTFLLAVDGAVTLGLVSTMVVFLHGYGGGPFPVAGPDGDPFLLSGKPANLVVNQGHTSNAAGGTALILVGFGGVFAIWLERRSMKKWDRPSPFFALWAVLVLLSWLLTMGALIYTFIETARTDDQAISVAVAMANPPPAAYPDGRWTPENWYSAVLDLPLLSADNRRVIGGHLSLMRAWRWNLLALFVLGFLLLVLVGWEMVRVRKRDVQKVSMVEVLEEPAQ</sequence>
<dbReference type="EMBL" id="MU855361">
    <property type="protein sequence ID" value="KAK3905348.1"/>
    <property type="molecule type" value="Genomic_DNA"/>
</dbReference>
<evidence type="ECO:0000313" key="3">
    <source>
        <dbReference type="Proteomes" id="UP001303889"/>
    </source>
</evidence>
<name>A0AAN6MSU8_9PEZI</name>
<protein>
    <recommendedName>
        <fullName evidence="4">Transmembrane protein</fullName>
    </recommendedName>
</protein>
<feature type="transmembrane region" description="Helical" evidence="1">
    <location>
        <begin position="195"/>
        <end position="216"/>
    </location>
</feature>
<evidence type="ECO:0000256" key="1">
    <source>
        <dbReference type="SAM" id="Phobius"/>
    </source>
</evidence>
<feature type="transmembrane region" description="Helical" evidence="1">
    <location>
        <begin position="74"/>
        <end position="93"/>
    </location>
</feature>
<reference evidence="2" key="2">
    <citation type="submission" date="2023-05" db="EMBL/GenBank/DDBJ databases">
        <authorList>
            <consortium name="Lawrence Berkeley National Laboratory"/>
            <person name="Steindorff A."/>
            <person name="Hensen N."/>
            <person name="Bonometti L."/>
            <person name="Westerberg I."/>
            <person name="Brannstrom I.O."/>
            <person name="Guillou S."/>
            <person name="Cros-Aarteil S."/>
            <person name="Calhoun S."/>
            <person name="Haridas S."/>
            <person name="Kuo A."/>
            <person name="Mondo S."/>
            <person name="Pangilinan J."/>
            <person name="Riley R."/>
            <person name="Labutti K."/>
            <person name="Andreopoulos B."/>
            <person name="Lipzen A."/>
            <person name="Chen C."/>
            <person name="Yanf M."/>
            <person name="Daum C."/>
            <person name="Ng V."/>
            <person name="Clum A."/>
            <person name="Ohm R."/>
            <person name="Martin F."/>
            <person name="Silar P."/>
            <person name="Natvig D."/>
            <person name="Lalanne C."/>
            <person name="Gautier V."/>
            <person name="Ament-Velasquez S.L."/>
            <person name="Kruys A."/>
            <person name="Hutchinson M.I."/>
            <person name="Powell A.J."/>
            <person name="Barry K."/>
            <person name="Miller A.N."/>
            <person name="Grigoriev I.V."/>
            <person name="Debuchy R."/>
            <person name="Gladieux P."/>
            <person name="Thoren M.H."/>
            <person name="Johannesson H."/>
        </authorList>
    </citation>
    <scope>NUCLEOTIDE SEQUENCE</scope>
    <source>
        <strain evidence="2">CBS 103.79</strain>
    </source>
</reference>
<proteinExistence type="predicted"/>
<keyword evidence="3" id="KW-1185">Reference proteome</keyword>
<accession>A0AAN6MSU8</accession>